<accession>A0ACA9L259</accession>
<reference evidence="1" key="1">
    <citation type="submission" date="2021-06" db="EMBL/GenBank/DDBJ databases">
        <authorList>
            <person name="Kallberg Y."/>
            <person name="Tangrot J."/>
            <person name="Rosling A."/>
        </authorList>
    </citation>
    <scope>NUCLEOTIDE SEQUENCE</scope>
    <source>
        <strain evidence="1">MA461A</strain>
    </source>
</reference>
<name>A0ACA9L259_9GLOM</name>
<protein>
    <submittedName>
        <fullName evidence="1">3684_t:CDS:1</fullName>
    </submittedName>
</protein>
<dbReference type="EMBL" id="CAJVQC010002150">
    <property type="protein sequence ID" value="CAG8506774.1"/>
    <property type="molecule type" value="Genomic_DNA"/>
</dbReference>
<evidence type="ECO:0000313" key="1">
    <source>
        <dbReference type="EMBL" id="CAG8506774.1"/>
    </source>
</evidence>
<proteinExistence type="predicted"/>
<sequence>MAKSFCEDLAEDFKSLYETKERCDTIINVGKEPNVEQIYAHSVILCTRSSYFRTALSDKWAKKRWWIFSFIKTQYKFLYCGIVDLESQEIEIIFELLIAADELSIQKFTAYIQDFLIENSYKFLLQSLMKMLHFIVHNQFDELKEAYNENIDKLEEILQELIQLIRFYQIDPKEFIPEVWEYKHLLPDKVIKDILHCHLDPDAKPLYHTFPIRWGNFKVDSQLIDKEIALILTKWIDKKTIDDEESKGFQYHFNLLFRNSSDGGGLSSHKFHQNCDNKGATIVIAKIKDKSWLIGGYNPLDWNGNDVWKQTTDSFLFVLNIDTLKGSTSYVDHSSYAIYCNSGCGPSFGEGPDFRISNDGSTFKYRVKSYHRKLVNSNNPGSHEISKLSITDYEVFQIVSNISTQG</sequence>
<dbReference type="Proteomes" id="UP000789920">
    <property type="component" value="Unassembled WGS sequence"/>
</dbReference>
<gene>
    <name evidence="1" type="ORF">RPERSI_LOCUS2074</name>
</gene>
<evidence type="ECO:0000313" key="2">
    <source>
        <dbReference type="Proteomes" id="UP000789920"/>
    </source>
</evidence>
<organism evidence="1 2">
    <name type="scientific">Racocetra persica</name>
    <dbReference type="NCBI Taxonomy" id="160502"/>
    <lineage>
        <taxon>Eukaryota</taxon>
        <taxon>Fungi</taxon>
        <taxon>Fungi incertae sedis</taxon>
        <taxon>Mucoromycota</taxon>
        <taxon>Glomeromycotina</taxon>
        <taxon>Glomeromycetes</taxon>
        <taxon>Diversisporales</taxon>
        <taxon>Gigasporaceae</taxon>
        <taxon>Racocetra</taxon>
    </lineage>
</organism>
<comment type="caution">
    <text evidence="1">The sequence shown here is derived from an EMBL/GenBank/DDBJ whole genome shotgun (WGS) entry which is preliminary data.</text>
</comment>
<keyword evidence="2" id="KW-1185">Reference proteome</keyword>